<sequence>MKKIGKGLRKEFLKTMIQLATAGFGLVAALAWNTAIQGIIKRVIPDTDSGLWSQVVYAIIVTSIAVFVTYSLGKMLQLEEEKEAAAEQKKAK</sequence>
<evidence type="ECO:0000313" key="3">
    <source>
        <dbReference type="Proteomes" id="UP000231382"/>
    </source>
</evidence>
<evidence type="ECO:0000256" key="1">
    <source>
        <dbReference type="SAM" id="Phobius"/>
    </source>
</evidence>
<dbReference type="Proteomes" id="UP000231382">
    <property type="component" value="Unassembled WGS sequence"/>
</dbReference>
<name>A0A2H0W5P9_9BACT</name>
<evidence type="ECO:0000313" key="2">
    <source>
        <dbReference type="EMBL" id="PIS07392.1"/>
    </source>
</evidence>
<dbReference type="InterPro" id="IPR043713">
    <property type="entry name" value="DUF5654"/>
</dbReference>
<dbReference type="EMBL" id="PEZW01000026">
    <property type="protein sequence ID" value="PIS07392.1"/>
    <property type="molecule type" value="Genomic_DNA"/>
</dbReference>
<comment type="caution">
    <text evidence="2">The sequence shown here is derived from an EMBL/GenBank/DDBJ whole genome shotgun (WGS) entry which is preliminary data.</text>
</comment>
<accession>A0A2H0W5P9</accession>
<keyword evidence="1" id="KW-0472">Membrane</keyword>
<organism evidence="2 3">
    <name type="scientific">Candidatus Berkelbacteria bacterium CG10_big_fil_rev_8_21_14_0_10_43_13</name>
    <dbReference type="NCBI Taxonomy" id="1974514"/>
    <lineage>
        <taxon>Bacteria</taxon>
        <taxon>Candidatus Berkelbacteria</taxon>
    </lineage>
</organism>
<protein>
    <submittedName>
        <fullName evidence="2">Uncharacterized protein</fullName>
    </submittedName>
</protein>
<dbReference type="AlphaFoldDB" id="A0A2H0W5P9"/>
<keyword evidence="1" id="KW-0812">Transmembrane</keyword>
<keyword evidence="1" id="KW-1133">Transmembrane helix</keyword>
<feature type="transmembrane region" description="Helical" evidence="1">
    <location>
        <begin position="52"/>
        <end position="72"/>
    </location>
</feature>
<feature type="transmembrane region" description="Helical" evidence="1">
    <location>
        <begin position="12"/>
        <end position="32"/>
    </location>
</feature>
<gene>
    <name evidence="2" type="ORF">COT78_03810</name>
</gene>
<dbReference type="Pfam" id="PF18898">
    <property type="entry name" value="DUF5654"/>
    <property type="match status" value="1"/>
</dbReference>
<reference evidence="3" key="1">
    <citation type="submission" date="2017-09" db="EMBL/GenBank/DDBJ databases">
        <title>Depth-based differentiation of microbial function through sediment-hosted aquifers and enrichment of novel symbionts in the deep terrestrial subsurface.</title>
        <authorList>
            <person name="Probst A.J."/>
            <person name="Ladd B."/>
            <person name="Jarett J.K."/>
            <person name="Geller-Mcgrath D.E."/>
            <person name="Sieber C.M.K."/>
            <person name="Emerson J.B."/>
            <person name="Anantharaman K."/>
            <person name="Thomas B.C."/>
            <person name="Malmstrom R."/>
            <person name="Stieglmeier M."/>
            <person name="Klingl A."/>
            <person name="Woyke T."/>
            <person name="Ryan C.M."/>
            <person name="Banfield J.F."/>
        </authorList>
    </citation>
    <scope>NUCLEOTIDE SEQUENCE [LARGE SCALE GENOMIC DNA]</scope>
</reference>
<proteinExistence type="predicted"/>